<evidence type="ECO:0000256" key="7">
    <source>
        <dbReference type="HAMAP-Rule" id="MF_00009"/>
    </source>
</evidence>
<dbReference type="EMBL" id="JAIRBC010000001">
    <property type="protein sequence ID" value="MCG2459211.1"/>
    <property type="molecule type" value="Genomic_DNA"/>
</dbReference>
<dbReference type="PANTHER" id="PTHR46986:SF1">
    <property type="entry name" value="ENDORIBONUCLEASE YBEY, CHLOROPLASTIC"/>
    <property type="match status" value="1"/>
</dbReference>
<dbReference type="Gene3D" id="3.40.390.30">
    <property type="entry name" value="Metalloproteases ('zincins'), catalytic domain"/>
    <property type="match status" value="1"/>
</dbReference>
<dbReference type="InterPro" id="IPR023091">
    <property type="entry name" value="MetalPrtase_cat_dom_sf_prd"/>
</dbReference>
<comment type="function">
    <text evidence="7">Single strand-specific metallo-endoribonuclease involved in late-stage 70S ribosome quality control and in maturation of the 3' terminus of the 16S rRNA.</text>
</comment>
<comment type="caution">
    <text evidence="8">The sequence shown here is derived from an EMBL/GenBank/DDBJ whole genome shotgun (WGS) entry which is preliminary data.</text>
</comment>
<dbReference type="GO" id="GO:0004222">
    <property type="term" value="F:metalloendopeptidase activity"/>
    <property type="evidence" value="ECO:0007669"/>
    <property type="project" value="InterPro"/>
</dbReference>
<comment type="similarity">
    <text evidence="1 7">Belongs to the endoribonuclease YbeY family.</text>
</comment>
<feature type="binding site" evidence="7">
    <location>
        <position position="115"/>
    </location>
    <ligand>
        <name>Zn(2+)</name>
        <dbReference type="ChEBI" id="CHEBI:29105"/>
        <note>catalytic</note>
    </ligand>
</feature>
<dbReference type="EC" id="3.1.-.-" evidence="7"/>
<dbReference type="Proteomes" id="UP001200642">
    <property type="component" value="Unassembled WGS sequence"/>
</dbReference>
<dbReference type="HAMAP" id="MF_00009">
    <property type="entry name" value="Endoribonucl_YbeY"/>
    <property type="match status" value="1"/>
</dbReference>
<keyword evidence="3 7" id="KW-0479">Metal-binding</keyword>
<dbReference type="InterPro" id="IPR002036">
    <property type="entry name" value="YbeY"/>
</dbReference>
<organism evidence="8 9">
    <name type="scientific">Cerina litoralis</name>
    <dbReference type="NCBI Taxonomy" id="2874477"/>
    <lineage>
        <taxon>Bacteria</taxon>
        <taxon>Pseudomonadati</taxon>
        <taxon>Bacteroidota</taxon>
        <taxon>Flavobacteriia</taxon>
        <taxon>Flavobacteriales</taxon>
        <taxon>Flavobacteriaceae</taxon>
        <taxon>Cerina</taxon>
    </lineage>
</organism>
<dbReference type="Pfam" id="PF02130">
    <property type="entry name" value="YbeY"/>
    <property type="match status" value="1"/>
</dbReference>
<feature type="binding site" evidence="7">
    <location>
        <position position="105"/>
    </location>
    <ligand>
        <name>Zn(2+)</name>
        <dbReference type="ChEBI" id="CHEBI:29105"/>
        <note>catalytic</note>
    </ligand>
</feature>
<dbReference type="GO" id="GO:0008270">
    <property type="term" value="F:zinc ion binding"/>
    <property type="evidence" value="ECO:0007669"/>
    <property type="project" value="UniProtKB-UniRule"/>
</dbReference>
<evidence type="ECO:0000256" key="5">
    <source>
        <dbReference type="ARBA" id="ARBA00022801"/>
    </source>
</evidence>
<comment type="cofactor">
    <cofactor evidence="7">
        <name>Zn(2+)</name>
        <dbReference type="ChEBI" id="CHEBI:29105"/>
    </cofactor>
    <text evidence="7">Binds 1 zinc ion.</text>
</comment>
<gene>
    <name evidence="7 8" type="primary">ybeY</name>
    <name evidence="8" type="ORF">K8352_00455</name>
</gene>
<reference evidence="8" key="1">
    <citation type="submission" date="2023-02" db="EMBL/GenBank/DDBJ databases">
        <title>Genome of Flavobacteriaceae gen. nov. sp. strain F89.</title>
        <authorList>
            <person name="Wang Y."/>
        </authorList>
    </citation>
    <scope>NUCLEOTIDE SEQUENCE</scope>
    <source>
        <strain evidence="8">F89</strain>
    </source>
</reference>
<dbReference type="PANTHER" id="PTHR46986">
    <property type="entry name" value="ENDORIBONUCLEASE YBEY, CHLOROPLASTIC"/>
    <property type="match status" value="1"/>
</dbReference>
<sequence>MIEYNYELDFKLNDESYFADWITRIIALEGHMLGSVSFIFCDDEYLLSINKKYLDHDTYTDIITFDYTEGSLVSGDVFISVDRIIANASEFGVAFREELIRVMAHGVLHMLGYKDKNEIDTKVMRSKEEEMINLFHVEH</sequence>
<evidence type="ECO:0000256" key="2">
    <source>
        <dbReference type="ARBA" id="ARBA00022722"/>
    </source>
</evidence>
<proteinExistence type="inferred from homology"/>
<protein>
    <recommendedName>
        <fullName evidence="7">Endoribonuclease YbeY</fullName>
        <ecNumber evidence="7">3.1.-.-</ecNumber>
    </recommendedName>
</protein>
<keyword evidence="4 7" id="KW-0255">Endonuclease</keyword>
<dbReference type="RefSeq" id="WP_317900361.1">
    <property type="nucleotide sequence ID" value="NZ_JAIRBC010000001.1"/>
</dbReference>
<comment type="subcellular location">
    <subcellularLocation>
        <location evidence="7">Cytoplasm</location>
    </subcellularLocation>
</comment>
<keyword evidence="2 7" id="KW-0540">Nuclease</keyword>
<keyword evidence="7" id="KW-0698">rRNA processing</keyword>
<keyword evidence="5 7" id="KW-0378">Hydrolase</keyword>
<evidence type="ECO:0000313" key="8">
    <source>
        <dbReference type="EMBL" id="MCG2459211.1"/>
    </source>
</evidence>
<keyword evidence="7" id="KW-0963">Cytoplasm</keyword>
<keyword evidence="7" id="KW-0690">Ribosome biogenesis</keyword>
<keyword evidence="6 7" id="KW-0862">Zinc</keyword>
<dbReference type="GO" id="GO:0004521">
    <property type="term" value="F:RNA endonuclease activity"/>
    <property type="evidence" value="ECO:0007669"/>
    <property type="project" value="UniProtKB-UniRule"/>
</dbReference>
<evidence type="ECO:0000256" key="3">
    <source>
        <dbReference type="ARBA" id="ARBA00022723"/>
    </source>
</evidence>
<name>A0AAE3JMW1_9FLAO</name>
<dbReference type="GO" id="GO:0006364">
    <property type="term" value="P:rRNA processing"/>
    <property type="evidence" value="ECO:0007669"/>
    <property type="project" value="UniProtKB-UniRule"/>
</dbReference>
<dbReference type="NCBIfam" id="TIGR00043">
    <property type="entry name" value="rRNA maturation RNase YbeY"/>
    <property type="match status" value="1"/>
</dbReference>
<dbReference type="GO" id="GO:0005737">
    <property type="term" value="C:cytoplasm"/>
    <property type="evidence" value="ECO:0007669"/>
    <property type="project" value="UniProtKB-SubCell"/>
</dbReference>
<evidence type="ECO:0000313" key="9">
    <source>
        <dbReference type="Proteomes" id="UP001200642"/>
    </source>
</evidence>
<dbReference type="SUPFAM" id="SSF55486">
    <property type="entry name" value="Metalloproteases ('zincins'), catalytic domain"/>
    <property type="match status" value="1"/>
</dbReference>
<evidence type="ECO:0000256" key="4">
    <source>
        <dbReference type="ARBA" id="ARBA00022759"/>
    </source>
</evidence>
<dbReference type="AlphaFoldDB" id="A0AAE3JMW1"/>
<keyword evidence="9" id="KW-1185">Reference proteome</keyword>
<feature type="binding site" evidence="7">
    <location>
        <position position="109"/>
    </location>
    <ligand>
        <name>Zn(2+)</name>
        <dbReference type="ChEBI" id="CHEBI:29105"/>
        <note>catalytic</note>
    </ligand>
</feature>
<accession>A0AAE3JMW1</accession>
<evidence type="ECO:0000256" key="1">
    <source>
        <dbReference type="ARBA" id="ARBA00010875"/>
    </source>
</evidence>
<evidence type="ECO:0000256" key="6">
    <source>
        <dbReference type="ARBA" id="ARBA00022833"/>
    </source>
</evidence>